<protein>
    <submittedName>
        <fullName evidence="1">Uncharacterized protein</fullName>
    </submittedName>
</protein>
<proteinExistence type="predicted"/>
<sequence>MKKLLTLLFVTILTGTSFGQKESDRFQFLIDQCSSINSENYKCSPYLSLAGYIQSLDRTKAIEILKECAGTNKYEDQIIILTRLLFQGKKNTVLRRPLIGTAGFIGNTGYKDWPSEPIEIINGIPFLITRGYSLGGKAESSLQYLEYCIANGQWTNNNYSLIKNEELKPALKTLMNSKKWQKELTKSEKAFFERQIDTTLFNYPEQNDIITLNNLNKYSSTNISREDEKILQDSLKSNSLVIRSFCSAILYKKNQKKYREVFYGCFTVNDYDSRSNGEYNMIQQTDMLNTVKAIEDNGKILEEKSYNLLLCYCWYRDRNEWIQTDNQKMSISRFFRGAFLGSNFKETNIDVLSLANKLDKEAQDNYHNRKK</sequence>
<name>A0A1F5RFJ3_9BACT</name>
<accession>A0A1F5RFJ3</accession>
<gene>
    <name evidence="1" type="ORF">A2024_09475</name>
</gene>
<evidence type="ECO:0000313" key="1">
    <source>
        <dbReference type="EMBL" id="OGF13220.1"/>
    </source>
</evidence>
<dbReference type="Proteomes" id="UP000177230">
    <property type="component" value="Unassembled WGS sequence"/>
</dbReference>
<dbReference type="AlphaFoldDB" id="A0A1F5RFJ3"/>
<reference evidence="1 2" key="1">
    <citation type="journal article" date="2016" name="Nat. Commun.">
        <title>Thousands of microbial genomes shed light on interconnected biogeochemical processes in an aquifer system.</title>
        <authorList>
            <person name="Anantharaman K."/>
            <person name="Brown C.T."/>
            <person name="Hug L.A."/>
            <person name="Sharon I."/>
            <person name="Castelle C.J."/>
            <person name="Probst A.J."/>
            <person name="Thomas B.C."/>
            <person name="Singh A."/>
            <person name="Wilkins M.J."/>
            <person name="Karaoz U."/>
            <person name="Brodie E.L."/>
            <person name="Williams K.H."/>
            <person name="Hubbard S.S."/>
            <person name="Banfield J.F."/>
        </authorList>
    </citation>
    <scope>NUCLEOTIDE SEQUENCE [LARGE SCALE GENOMIC DNA]</scope>
</reference>
<organism evidence="1 2">
    <name type="scientific">Candidatus Edwardsbacteria bacterium GWF2_54_11</name>
    <dbReference type="NCBI Taxonomy" id="1817851"/>
    <lineage>
        <taxon>Bacteria</taxon>
        <taxon>Candidatus Edwardsiibacteriota</taxon>
    </lineage>
</organism>
<comment type="caution">
    <text evidence="1">The sequence shown here is derived from an EMBL/GenBank/DDBJ whole genome shotgun (WGS) entry which is preliminary data.</text>
</comment>
<evidence type="ECO:0000313" key="2">
    <source>
        <dbReference type="Proteomes" id="UP000177230"/>
    </source>
</evidence>
<dbReference type="EMBL" id="MFFM01000023">
    <property type="protein sequence ID" value="OGF13220.1"/>
    <property type="molecule type" value="Genomic_DNA"/>
</dbReference>